<keyword evidence="4" id="KW-1185">Reference proteome</keyword>
<dbReference type="InterPro" id="IPR036390">
    <property type="entry name" value="WH_DNA-bd_sf"/>
</dbReference>
<proteinExistence type="predicted"/>
<evidence type="ECO:0000313" key="4">
    <source>
        <dbReference type="Proteomes" id="UP000245202"/>
    </source>
</evidence>
<dbReference type="Proteomes" id="UP000245202">
    <property type="component" value="Unassembled WGS sequence"/>
</dbReference>
<name>A0A2R5ES03_9BACL</name>
<protein>
    <submittedName>
        <fullName evidence="3">PadR family transcriptional regulator</fullName>
    </submittedName>
</protein>
<dbReference type="AlphaFoldDB" id="A0A2R5ES03"/>
<sequence length="189" mass="21488">MSVKLLVLGLMMERDRHPYDIRQTIKARNWHVTFNVRDGSLYYAVDQLCQEGSIEAVEIVQAPGQNRPDKTIYRITDKGRETLVKMLNKQLGETAFPQHPVLSALPFIRNSDHTEALRCLETQLEACKERISMMEAVQQLKAGTLPRGSVHLLRGILKLSLAEKEWLEEVIAEAKNGRLFEPKPPSPDS</sequence>
<dbReference type="PANTHER" id="PTHR43252:SF7">
    <property type="entry name" value="TRANSCRIPTIONAL REGULATOR YQJI"/>
    <property type="match status" value="1"/>
</dbReference>
<comment type="caution">
    <text evidence="3">The sequence shown here is derived from an EMBL/GenBank/DDBJ whole genome shotgun (WGS) entry which is preliminary data.</text>
</comment>
<dbReference type="Pfam" id="PF03551">
    <property type="entry name" value="PadR"/>
    <property type="match status" value="1"/>
</dbReference>
<evidence type="ECO:0000259" key="2">
    <source>
        <dbReference type="Pfam" id="PF03551"/>
    </source>
</evidence>
<organism evidence="3 4">
    <name type="scientific">Paenibacillus agaridevorans</name>
    <dbReference type="NCBI Taxonomy" id="171404"/>
    <lineage>
        <taxon>Bacteria</taxon>
        <taxon>Bacillati</taxon>
        <taxon>Bacillota</taxon>
        <taxon>Bacilli</taxon>
        <taxon>Bacillales</taxon>
        <taxon>Paenibacillaceae</taxon>
        <taxon>Paenibacillus</taxon>
    </lineage>
</organism>
<evidence type="ECO:0000256" key="1">
    <source>
        <dbReference type="SAM" id="Coils"/>
    </source>
</evidence>
<dbReference type="InterPro" id="IPR036388">
    <property type="entry name" value="WH-like_DNA-bd_sf"/>
</dbReference>
<dbReference type="Gene3D" id="1.10.10.10">
    <property type="entry name" value="Winged helix-like DNA-binding domain superfamily/Winged helix DNA-binding domain"/>
    <property type="match status" value="1"/>
</dbReference>
<dbReference type="EMBL" id="BDQX01000051">
    <property type="protein sequence ID" value="GBG06553.1"/>
    <property type="molecule type" value="Genomic_DNA"/>
</dbReference>
<dbReference type="PANTHER" id="PTHR43252">
    <property type="entry name" value="TRANSCRIPTIONAL REGULATOR YQJI"/>
    <property type="match status" value="1"/>
</dbReference>
<dbReference type="RefSeq" id="WP_108991832.1">
    <property type="nucleotide sequence ID" value="NZ_BDQX01000051.1"/>
</dbReference>
<accession>A0A2R5ES03</accession>
<reference evidence="3 4" key="1">
    <citation type="submission" date="2017-08" db="EMBL/GenBank/DDBJ databases">
        <title>Substantial Increase in Enzyme Production by Combined Drug-Resistance Mutations in Paenibacillus agaridevorans.</title>
        <authorList>
            <person name="Tanaka Y."/>
            <person name="Funane K."/>
            <person name="Hosaka T."/>
            <person name="Shiwa Y."/>
            <person name="Fujita N."/>
            <person name="Miyazaki T."/>
            <person name="Yoshikawa H."/>
            <person name="Murakami K."/>
            <person name="Kasahara K."/>
            <person name="Inaoka T."/>
            <person name="Hiraga Y."/>
            <person name="Ochi K."/>
        </authorList>
    </citation>
    <scope>NUCLEOTIDE SEQUENCE [LARGE SCALE GENOMIC DNA]</scope>
    <source>
        <strain evidence="3 4">T-3040</strain>
    </source>
</reference>
<gene>
    <name evidence="3" type="ORF">PAT3040_01080</name>
</gene>
<feature type="domain" description="Transcription regulator PadR N-terminal" evidence="2">
    <location>
        <begin position="7"/>
        <end position="83"/>
    </location>
</feature>
<feature type="coiled-coil region" evidence="1">
    <location>
        <begin position="110"/>
        <end position="137"/>
    </location>
</feature>
<keyword evidence="1" id="KW-0175">Coiled coil</keyword>
<dbReference type="SUPFAM" id="SSF46785">
    <property type="entry name" value="Winged helix' DNA-binding domain"/>
    <property type="match status" value="1"/>
</dbReference>
<evidence type="ECO:0000313" key="3">
    <source>
        <dbReference type="EMBL" id="GBG06553.1"/>
    </source>
</evidence>
<dbReference type="InterPro" id="IPR005149">
    <property type="entry name" value="Tscrpt_reg_PadR_N"/>
</dbReference>